<keyword evidence="1" id="KW-0472">Membrane</keyword>
<dbReference type="Gramene" id="OB08G19960.1">
    <property type="protein sequence ID" value="OB08G19960.1"/>
    <property type="gene ID" value="OB08G19960"/>
</dbReference>
<dbReference type="HOGENOM" id="CLU_781623_0_0_1"/>
<evidence type="ECO:0000256" key="1">
    <source>
        <dbReference type="SAM" id="Phobius"/>
    </source>
</evidence>
<reference evidence="2" key="1">
    <citation type="journal article" date="2013" name="Nat. Commun.">
        <title>Whole-genome sequencing of Oryza brachyantha reveals mechanisms underlying Oryza genome evolution.</title>
        <authorList>
            <person name="Chen J."/>
            <person name="Huang Q."/>
            <person name="Gao D."/>
            <person name="Wang J."/>
            <person name="Lang Y."/>
            <person name="Liu T."/>
            <person name="Li B."/>
            <person name="Bai Z."/>
            <person name="Luis Goicoechea J."/>
            <person name="Liang C."/>
            <person name="Chen C."/>
            <person name="Zhang W."/>
            <person name="Sun S."/>
            <person name="Liao Y."/>
            <person name="Zhang X."/>
            <person name="Yang L."/>
            <person name="Song C."/>
            <person name="Wang M."/>
            <person name="Shi J."/>
            <person name="Liu G."/>
            <person name="Liu J."/>
            <person name="Zhou H."/>
            <person name="Zhou W."/>
            <person name="Yu Q."/>
            <person name="An N."/>
            <person name="Chen Y."/>
            <person name="Cai Q."/>
            <person name="Wang B."/>
            <person name="Liu B."/>
            <person name="Min J."/>
            <person name="Huang Y."/>
            <person name="Wu H."/>
            <person name="Li Z."/>
            <person name="Zhang Y."/>
            <person name="Yin Y."/>
            <person name="Song W."/>
            <person name="Jiang J."/>
            <person name="Jackson S.A."/>
            <person name="Wing R.A."/>
            <person name="Wang J."/>
            <person name="Chen M."/>
        </authorList>
    </citation>
    <scope>NUCLEOTIDE SEQUENCE [LARGE SCALE GENOMIC DNA]</scope>
    <source>
        <strain evidence="2">cv. IRGC 101232</strain>
    </source>
</reference>
<evidence type="ECO:0000313" key="2">
    <source>
        <dbReference type="EnsemblPlants" id="OB08G19960.1"/>
    </source>
</evidence>
<protein>
    <submittedName>
        <fullName evidence="2">Uncharacterized protein</fullName>
    </submittedName>
</protein>
<feature type="transmembrane region" description="Helical" evidence="1">
    <location>
        <begin position="322"/>
        <end position="347"/>
    </location>
</feature>
<organism evidence="2">
    <name type="scientific">Oryza brachyantha</name>
    <name type="common">malo sina</name>
    <dbReference type="NCBI Taxonomy" id="4533"/>
    <lineage>
        <taxon>Eukaryota</taxon>
        <taxon>Viridiplantae</taxon>
        <taxon>Streptophyta</taxon>
        <taxon>Embryophyta</taxon>
        <taxon>Tracheophyta</taxon>
        <taxon>Spermatophyta</taxon>
        <taxon>Magnoliopsida</taxon>
        <taxon>Liliopsida</taxon>
        <taxon>Poales</taxon>
        <taxon>Poaceae</taxon>
        <taxon>BOP clade</taxon>
        <taxon>Oryzoideae</taxon>
        <taxon>Oryzeae</taxon>
        <taxon>Oryzinae</taxon>
        <taxon>Oryza</taxon>
    </lineage>
</organism>
<dbReference type="eggNOG" id="KOG1237">
    <property type="taxonomic scope" value="Eukaryota"/>
</dbReference>
<proteinExistence type="predicted"/>
<feature type="transmembrane region" description="Helical" evidence="1">
    <location>
        <begin position="290"/>
        <end position="310"/>
    </location>
</feature>
<dbReference type="Proteomes" id="UP000006038">
    <property type="component" value="Chromosome 8"/>
</dbReference>
<dbReference type="InterPro" id="IPR036259">
    <property type="entry name" value="MFS_trans_sf"/>
</dbReference>
<keyword evidence="3" id="KW-1185">Reference proteome</keyword>
<dbReference type="PANTHER" id="PTHR11654">
    <property type="entry name" value="OLIGOPEPTIDE TRANSPORTER-RELATED"/>
    <property type="match status" value="1"/>
</dbReference>
<reference evidence="2" key="2">
    <citation type="submission" date="2013-04" db="UniProtKB">
        <authorList>
            <consortium name="EnsemblPlants"/>
        </authorList>
    </citation>
    <scope>IDENTIFICATION</scope>
</reference>
<accession>J3MSB7</accession>
<dbReference type="EnsemblPlants" id="OB08G19960.1">
    <property type="protein sequence ID" value="OB08G19960.1"/>
    <property type="gene ID" value="OB08G19960"/>
</dbReference>
<sequence>MATKKTPLLLVGGVFIPPPIKYSRWGRNATILYAAGLTGGMWPVRPCYCATDRKLAVGALTGDVRGQAGQTDVEQSVRPTSARSDHHQLGLTDYGSVGSVSTTPRGQKLASRGIEVSLVKDGIMPSQDNYALDLSKKWMPTVSRSCTEAKYKSLANAMAKDKHIEVDYHFVRERTAKKLLEVRFISTNDQVAIGFTKAICARKLTYSNIISSCRPVYRQGRIIVGAEQTGCPVRVRPYRPPPCQYIGIDVGIDVGARTMVEMGGSFAYLGVSANLVTYLSGPLGQPNASAAAAVNAWSGTACMLPLLGAFLADSFLGRYASILLACTLYILVPTLNFPIYSLIFLLLPAAMSLNI</sequence>
<keyword evidence="1" id="KW-0812">Transmembrane</keyword>
<keyword evidence="1" id="KW-1133">Transmembrane helix</keyword>
<name>J3MSB7_ORYBR</name>
<dbReference type="Gene3D" id="1.20.1250.20">
    <property type="entry name" value="MFS general substrate transporter like domains"/>
    <property type="match status" value="1"/>
</dbReference>
<dbReference type="AlphaFoldDB" id="J3MSB7"/>
<evidence type="ECO:0000313" key="3">
    <source>
        <dbReference type="Proteomes" id="UP000006038"/>
    </source>
</evidence>